<keyword evidence="7" id="KW-0805">Transcription regulation</keyword>
<evidence type="ECO:0000256" key="5">
    <source>
        <dbReference type="ARBA" id="ARBA00022491"/>
    </source>
</evidence>
<dbReference type="InterPro" id="IPR005119">
    <property type="entry name" value="LysR_subst-bd"/>
</dbReference>
<keyword evidence="4" id="KW-0963">Cytoplasm</keyword>
<dbReference type="Gene3D" id="3.40.190.10">
    <property type="entry name" value="Periplasmic binding protein-like II"/>
    <property type="match status" value="1"/>
</dbReference>
<evidence type="ECO:0000256" key="11">
    <source>
        <dbReference type="ARBA" id="ARBA00023167"/>
    </source>
</evidence>
<evidence type="ECO:0000256" key="4">
    <source>
        <dbReference type="ARBA" id="ARBA00022490"/>
    </source>
</evidence>
<dbReference type="GO" id="GO:0005737">
    <property type="term" value="C:cytoplasm"/>
    <property type="evidence" value="ECO:0007669"/>
    <property type="project" value="UniProtKB-SubCell"/>
</dbReference>
<feature type="domain" description="HTH lysR-type" evidence="12">
    <location>
        <begin position="2"/>
        <end position="58"/>
    </location>
</feature>
<name>A0A1T0CBA2_9GAMM</name>
<keyword evidence="9" id="KW-0010">Activator</keyword>
<keyword evidence="14" id="KW-1185">Reference proteome</keyword>
<dbReference type="CDD" id="cd08441">
    <property type="entry name" value="PBP2_MetR"/>
    <property type="match status" value="1"/>
</dbReference>
<keyword evidence="11" id="KW-0486">Methionine biosynthesis</keyword>
<dbReference type="Proteomes" id="UP000191094">
    <property type="component" value="Unassembled WGS sequence"/>
</dbReference>
<dbReference type="AlphaFoldDB" id="A0A1T0CBA2"/>
<keyword evidence="10" id="KW-0804">Transcription</keyword>
<evidence type="ECO:0000256" key="10">
    <source>
        <dbReference type="ARBA" id="ARBA00023163"/>
    </source>
</evidence>
<protein>
    <recommendedName>
        <fullName evidence="3">HTH-type transcriptional regulator MetR</fullName>
    </recommendedName>
</protein>
<evidence type="ECO:0000256" key="3">
    <source>
        <dbReference type="ARBA" id="ARBA00019365"/>
    </source>
</evidence>
<sequence length="301" mass="33483">MLELRHLYTLTALRSHGSLAAAADELHVTASAVSHQLKELEGYYGVNLINRSRPVSFTPAGNEVLKLADKILPHVTKTKTAIHRLAHGQTGRLRLASECHSCFDWLMPILNAYRQTWTDVELDFASGFEPDPHQLLLDEEIDVLITTHNAPITGIQYQFLFEYESRLTLAPTHSLADKSDIQPNDLSDQTLIAYPVDSNRLDVIAHFLNPAQVTPAHIRTTELTPMLIQLVASERGVAALPDWVVKDYEKKGWVVSKPLGKGVMCQLYAATRSHSQEVPYMQGFAELLTSMVGHTLANATL</sequence>
<dbReference type="InterPro" id="IPR036390">
    <property type="entry name" value="WH_DNA-bd_sf"/>
</dbReference>
<proteinExistence type="inferred from homology"/>
<evidence type="ECO:0000313" key="13">
    <source>
        <dbReference type="EMBL" id="OOS19593.1"/>
    </source>
</evidence>
<dbReference type="SUPFAM" id="SSF53850">
    <property type="entry name" value="Periplasmic binding protein-like II"/>
    <property type="match status" value="1"/>
</dbReference>
<dbReference type="RefSeq" id="WP_078308283.1">
    <property type="nucleotide sequence ID" value="NZ_CP147511.1"/>
</dbReference>
<evidence type="ECO:0000256" key="7">
    <source>
        <dbReference type="ARBA" id="ARBA00023015"/>
    </source>
</evidence>
<dbReference type="GO" id="GO:0003700">
    <property type="term" value="F:DNA-binding transcription factor activity"/>
    <property type="evidence" value="ECO:0007669"/>
    <property type="project" value="InterPro"/>
</dbReference>
<dbReference type="GO" id="GO:0009086">
    <property type="term" value="P:methionine biosynthetic process"/>
    <property type="evidence" value="ECO:0007669"/>
    <property type="project" value="UniProtKB-KW"/>
</dbReference>
<dbReference type="OrthoDB" id="155872at2"/>
<dbReference type="Pfam" id="PF03466">
    <property type="entry name" value="LysR_substrate"/>
    <property type="match status" value="1"/>
</dbReference>
<evidence type="ECO:0000256" key="2">
    <source>
        <dbReference type="ARBA" id="ARBA00009437"/>
    </source>
</evidence>
<comment type="similarity">
    <text evidence="2">Belongs to the LysR transcriptional regulatory family.</text>
</comment>
<dbReference type="EMBL" id="MUYT01000015">
    <property type="protein sequence ID" value="OOS19593.1"/>
    <property type="molecule type" value="Genomic_DNA"/>
</dbReference>
<organism evidence="13 14">
    <name type="scientific">Lwoffella lincolnii</name>
    <dbReference type="NCBI Taxonomy" id="90241"/>
    <lineage>
        <taxon>Bacteria</taxon>
        <taxon>Pseudomonadati</taxon>
        <taxon>Pseudomonadota</taxon>
        <taxon>Gammaproteobacteria</taxon>
        <taxon>Moraxellales</taxon>
        <taxon>Moraxellaceae</taxon>
        <taxon>Lwoffella</taxon>
    </lineage>
</organism>
<dbReference type="PANTHER" id="PTHR30126:SF25">
    <property type="entry name" value="HTH-TYPE TRANSCRIPTIONAL REGULATOR METR"/>
    <property type="match status" value="1"/>
</dbReference>
<dbReference type="Gene3D" id="1.10.10.10">
    <property type="entry name" value="Winged helix-like DNA-binding domain superfamily/Winged helix DNA-binding domain"/>
    <property type="match status" value="1"/>
</dbReference>
<dbReference type="InterPro" id="IPR037406">
    <property type="entry name" value="MetR_PBP2"/>
</dbReference>
<evidence type="ECO:0000259" key="12">
    <source>
        <dbReference type="PROSITE" id="PS50931"/>
    </source>
</evidence>
<evidence type="ECO:0000256" key="8">
    <source>
        <dbReference type="ARBA" id="ARBA00023125"/>
    </source>
</evidence>
<accession>A0A1T0CBA2</accession>
<dbReference type="PANTHER" id="PTHR30126">
    <property type="entry name" value="HTH-TYPE TRANSCRIPTIONAL REGULATOR"/>
    <property type="match status" value="1"/>
</dbReference>
<comment type="subcellular location">
    <subcellularLocation>
        <location evidence="1">Cytoplasm</location>
    </subcellularLocation>
</comment>
<dbReference type="Pfam" id="PF00126">
    <property type="entry name" value="HTH_1"/>
    <property type="match status" value="1"/>
</dbReference>
<reference evidence="13 14" key="1">
    <citation type="submission" date="2017-02" db="EMBL/GenBank/DDBJ databases">
        <title>Draft genome sequence of Moraxella lincolnii CCUG 9405T type strain.</title>
        <authorList>
            <person name="Salva-Serra F."/>
            <person name="Engstrom-Jakobsson H."/>
            <person name="Thorell K."/>
            <person name="Jaen-Luchoro D."/>
            <person name="Gonzales-Siles L."/>
            <person name="Karlsson R."/>
            <person name="Yazdan S."/>
            <person name="Boulund F."/>
            <person name="Johnning A."/>
            <person name="Engstrand L."/>
            <person name="Kristiansson E."/>
            <person name="Moore E."/>
        </authorList>
    </citation>
    <scope>NUCLEOTIDE SEQUENCE [LARGE SCALE GENOMIC DNA]</scope>
    <source>
        <strain evidence="13 14">CCUG 9405</strain>
    </source>
</reference>
<evidence type="ECO:0000256" key="9">
    <source>
        <dbReference type="ARBA" id="ARBA00023159"/>
    </source>
</evidence>
<dbReference type="GO" id="GO:0000976">
    <property type="term" value="F:transcription cis-regulatory region binding"/>
    <property type="evidence" value="ECO:0007669"/>
    <property type="project" value="TreeGrafter"/>
</dbReference>
<evidence type="ECO:0000313" key="14">
    <source>
        <dbReference type="Proteomes" id="UP000191094"/>
    </source>
</evidence>
<evidence type="ECO:0000256" key="6">
    <source>
        <dbReference type="ARBA" id="ARBA00022605"/>
    </source>
</evidence>
<keyword evidence="5" id="KW-0678">Repressor</keyword>
<dbReference type="InterPro" id="IPR000847">
    <property type="entry name" value="LysR_HTH_N"/>
</dbReference>
<gene>
    <name evidence="13" type="ORF">B0682_08635</name>
</gene>
<evidence type="ECO:0000256" key="1">
    <source>
        <dbReference type="ARBA" id="ARBA00004496"/>
    </source>
</evidence>
<keyword evidence="8" id="KW-0238">DNA-binding</keyword>
<comment type="caution">
    <text evidence="13">The sequence shown here is derived from an EMBL/GenBank/DDBJ whole genome shotgun (WGS) entry which is preliminary data.</text>
</comment>
<dbReference type="STRING" id="90241.B0682_08635"/>
<dbReference type="SUPFAM" id="SSF46785">
    <property type="entry name" value="Winged helix' DNA-binding domain"/>
    <property type="match status" value="1"/>
</dbReference>
<dbReference type="InterPro" id="IPR036388">
    <property type="entry name" value="WH-like_DNA-bd_sf"/>
</dbReference>
<dbReference type="PROSITE" id="PS50931">
    <property type="entry name" value="HTH_LYSR"/>
    <property type="match status" value="1"/>
</dbReference>
<keyword evidence="6" id="KW-0028">Amino-acid biosynthesis</keyword>